<evidence type="ECO:0000259" key="10">
    <source>
        <dbReference type="PROSITE" id="PS50279"/>
    </source>
</evidence>
<organism evidence="12 13">
    <name type="scientific">Periophthalmus magnuspinnatus</name>
    <dbReference type="NCBI Taxonomy" id="409849"/>
    <lineage>
        <taxon>Eukaryota</taxon>
        <taxon>Metazoa</taxon>
        <taxon>Chordata</taxon>
        <taxon>Craniata</taxon>
        <taxon>Vertebrata</taxon>
        <taxon>Euteleostomi</taxon>
        <taxon>Actinopterygii</taxon>
        <taxon>Neopterygii</taxon>
        <taxon>Teleostei</taxon>
        <taxon>Neoteleostei</taxon>
        <taxon>Acanthomorphata</taxon>
        <taxon>Gobiaria</taxon>
        <taxon>Gobiiformes</taxon>
        <taxon>Gobioidei</taxon>
        <taxon>Gobiidae</taxon>
        <taxon>Oxudercinae</taxon>
        <taxon>Periophthalmus</taxon>
    </lineage>
</organism>
<evidence type="ECO:0000256" key="1">
    <source>
        <dbReference type="ARBA" id="ARBA00004370"/>
    </source>
</evidence>
<dbReference type="SMART" id="SM00131">
    <property type="entry name" value="KU"/>
    <property type="match status" value="2"/>
</dbReference>
<dbReference type="InterPro" id="IPR013980">
    <property type="entry name" value="MANSC_dom"/>
</dbReference>
<keyword evidence="6" id="KW-0325">Glycoprotein</keyword>
<evidence type="ECO:0000256" key="4">
    <source>
        <dbReference type="ARBA" id="ARBA00023136"/>
    </source>
</evidence>
<dbReference type="GO" id="GO:0060429">
    <property type="term" value="P:epithelium development"/>
    <property type="evidence" value="ECO:0007669"/>
    <property type="project" value="TreeGrafter"/>
</dbReference>
<dbReference type="InterPro" id="IPR035986">
    <property type="entry name" value="PKD_dom_sf"/>
</dbReference>
<dbReference type="InterPro" id="IPR036055">
    <property type="entry name" value="LDL_receptor-like_sf"/>
</dbReference>
<dbReference type="AlphaFoldDB" id="A0A3B3ZTM2"/>
<keyword evidence="2 9" id="KW-0732">Signal</keyword>
<dbReference type="InterPro" id="IPR020901">
    <property type="entry name" value="Prtase_inh_Kunz-CS"/>
</dbReference>
<feature type="chain" id="PRO_5017234356" description="Serine peptidase inhibitor, Kunitz type 1 b" evidence="9">
    <location>
        <begin position="31"/>
        <end position="479"/>
    </location>
</feature>
<evidence type="ECO:0000256" key="6">
    <source>
        <dbReference type="ARBA" id="ARBA00023180"/>
    </source>
</evidence>
<dbReference type="PANTHER" id="PTHR46750">
    <property type="entry name" value="KUNITZ-TYPE PROTEASE INHIBITOR 1"/>
    <property type="match status" value="1"/>
</dbReference>
<evidence type="ECO:0000256" key="5">
    <source>
        <dbReference type="ARBA" id="ARBA00023157"/>
    </source>
</evidence>
<keyword evidence="8" id="KW-0812">Transmembrane</keyword>
<dbReference type="PROSITE" id="PS50986">
    <property type="entry name" value="MANSC"/>
    <property type="match status" value="1"/>
</dbReference>
<evidence type="ECO:0000256" key="7">
    <source>
        <dbReference type="PROSITE-ProRule" id="PRU00124"/>
    </source>
</evidence>
<keyword evidence="4 8" id="KW-0472">Membrane</keyword>
<dbReference type="PROSITE" id="PS00280">
    <property type="entry name" value="BPTI_KUNITZ_1"/>
    <property type="match status" value="2"/>
</dbReference>
<keyword evidence="13" id="KW-1185">Reference proteome</keyword>
<dbReference type="Pfam" id="PF00057">
    <property type="entry name" value="Ldl_recept_a"/>
    <property type="match status" value="1"/>
</dbReference>
<feature type="disulfide bond" evidence="7">
    <location>
        <begin position="313"/>
        <end position="325"/>
    </location>
</feature>
<dbReference type="STRING" id="409849.ENSPMGP00000008042"/>
<dbReference type="PROSITE" id="PS01209">
    <property type="entry name" value="LDLRA_1"/>
    <property type="match status" value="1"/>
</dbReference>
<evidence type="ECO:0008006" key="14">
    <source>
        <dbReference type="Google" id="ProtNLM"/>
    </source>
</evidence>
<evidence type="ECO:0000256" key="9">
    <source>
        <dbReference type="SAM" id="SignalP"/>
    </source>
</evidence>
<dbReference type="SUPFAM" id="SSF57424">
    <property type="entry name" value="LDL receptor-like module"/>
    <property type="match status" value="1"/>
</dbReference>
<dbReference type="CDD" id="cd22624">
    <property type="entry name" value="Kunitz_HAI1_2-like"/>
    <property type="match status" value="1"/>
</dbReference>
<feature type="domain" description="BPTI/Kunitz inhibitor" evidence="10">
    <location>
        <begin position="240"/>
        <end position="290"/>
    </location>
</feature>
<feature type="disulfide bond" evidence="7">
    <location>
        <begin position="332"/>
        <end position="347"/>
    </location>
</feature>
<feature type="domain" description="MANSC" evidence="11">
    <location>
        <begin position="45"/>
        <end position="121"/>
    </location>
</feature>
<accession>A0A3B3ZTM2</accession>
<dbReference type="PROSITE" id="PS50279">
    <property type="entry name" value="BPTI_KUNITZ_2"/>
    <property type="match status" value="2"/>
</dbReference>
<dbReference type="PANTHER" id="PTHR46750:SF1">
    <property type="entry name" value="KUNITZ-TYPE PROTEASE INHIBITOR 1"/>
    <property type="match status" value="1"/>
</dbReference>
<dbReference type="Pfam" id="PF22352">
    <property type="entry name" value="K319L-like_PKD"/>
    <property type="match status" value="1"/>
</dbReference>
<evidence type="ECO:0000313" key="13">
    <source>
        <dbReference type="Proteomes" id="UP000261520"/>
    </source>
</evidence>
<comment type="subcellular location">
    <subcellularLocation>
        <location evidence="1">Membrane</location>
    </subcellularLocation>
</comment>
<dbReference type="CDD" id="cd22623">
    <property type="entry name" value="Kunitz_HAI1_1-like"/>
    <property type="match status" value="1"/>
</dbReference>
<dbReference type="Gene3D" id="4.10.400.10">
    <property type="entry name" value="Low-density Lipoprotein Receptor"/>
    <property type="match status" value="1"/>
</dbReference>
<evidence type="ECO:0000259" key="11">
    <source>
        <dbReference type="PROSITE" id="PS50986"/>
    </source>
</evidence>
<dbReference type="CDD" id="cd00146">
    <property type="entry name" value="PKD"/>
    <property type="match status" value="1"/>
</dbReference>
<dbReference type="SUPFAM" id="SSF49299">
    <property type="entry name" value="PKD domain"/>
    <property type="match status" value="1"/>
</dbReference>
<reference evidence="12" key="1">
    <citation type="submission" date="2025-08" db="UniProtKB">
        <authorList>
            <consortium name="Ensembl"/>
        </authorList>
    </citation>
    <scope>IDENTIFICATION</scope>
</reference>
<dbReference type="Proteomes" id="UP000261520">
    <property type="component" value="Unplaced"/>
</dbReference>
<keyword evidence="3 8" id="KW-1133">Transmembrane helix</keyword>
<dbReference type="InterPro" id="IPR002223">
    <property type="entry name" value="Kunitz_BPTI"/>
</dbReference>
<evidence type="ECO:0000256" key="3">
    <source>
        <dbReference type="ARBA" id="ARBA00022989"/>
    </source>
</evidence>
<dbReference type="SMART" id="SM00192">
    <property type="entry name" value="LDLa"/>
    <property type="match status" value="1"/>
</dbReference>
<dbReference type="Gene3D" id="4.10.410.10">
    <property type="entry name" value="Pancreatic trypsin inhibitor Kunitz domain"/>
    <property type="match status" value="2"/>
</dbReference>
<dbReference type="InterPro" id="IPR002172">
    <property type="entry name" value="LDrepeatLR_classA_rpt"/>
</dbReference>
<dbReference type="SUPFAM" id="SSF57362">
    <property type="entry name" value="BPTI-like"/>
    <property type="match status" value="2"/>
</dbReference>
<evidence type="ECO:0000313" key="12">
    <source>
        <dbReference type="Ensembl" id="ENSPMGP00000008042.1"/>
    </source>
</evidence>
<evidence type="ECO:0000256" key="8">
    <source>
        <dbReference type="SAM" id="Phobius"/>
    </source>
</evidence>
<evidence type="ECO:0000256" key="2">
    <source>
        <dbReference type="ARBA" id="ARBA00022729"/>
    </source>
</evidence>
<proteinExistence type="predicted"/>
<dbReference type="PRINTS" id="PR00759">
    <property type="entry name" value="BASICPTASE"/>
</dbReference>
<dbReference type="GO" id="GO:0008544">
    <property type="term" value="P:epidermis development"/>
    <property type="evidence" value="ECO:0007669"/>
    <property type="project" value="TreeGrafter"/>
</dbReference>
<protein>
    <recommendedName>
        <fullName evidence="14">Serine peptidase inhibitor, Kunitz type 1 b</fullName>
    </recommendedName>
</protein>
<sequence length="479" mass="51987">MSTCLSLGSVLVYPMRLLVLLLVLLPLLVAVRRGGAADAYCSGGYRADFVLDTEDAVKQGAVLLATAHAQSSDECEGACCEDPLCNLALMEPNGACALFDCVYRNRFVCNRFQGRSGYQTYVTKALYQTYLKAPPRKGEQRPPIAVGGRDLVVQPGETVVLNGIESHAPGNEIKDYSWTLKRANGTVTMEKTEYPDQVRVSGLQSGSYWFQLTVTDSHGNSATDEVLVQVLTPEQSSLFCLAAPKVGPCRASFTRWRYDAVFGICRTFTFGGCKGNYNNFLSAEACEAACRGITAALERNAPPPVAEVCGSTCRPGQLVCDSSCCVHKSLECDGVKQCVDGADESGCSKLNQTFNRLVEIEVDEKKARCTLPPHTGPCRASFTRWFYDPLDQNCQSFTFGGCDANDNNYDQKHVCEESCQGVTGETGVGLFFCAGSIAVIVVLTVALLALLTVVSYCYFKRKRNNAPTSPTETQGLNRD</sequence>
<feature type="disulfide bond" evidence="7">
    <location>
        <begin position="320"/>
        <end position="338"/>
    </location>
</feature>
<dbReference type="InterPro" id="IPR023415">
    <property type="entry name" value="LDLR_class-A_CS"/>
</dbReference>
<dbReference type="PROSITE" id="PS50068">
    <property type="entry name" value="LDLRA_2"/>
    <property type="match status" value="1"/>
</dbReference>
<dbReference type="GO" id="GO:0005886">
    <property type="term" value="C:plasma membrane"/>
    <property type="evidence" value="ECO:0007669"/>
    <property type="project" value="TreeGrafter"/>
</dbReference>
<dbReference type="GO" id="GO:0004867">
    <property type="term" value="F:serine-type endopeptidase inhibitor activity"/>
    <property type="evidence" value="ECO:0007669"/>
    <property type="project" value="InterPro"/>
</dbReference>
<feature type="transmembrane region" description="Helical" evidence="8">
    <location>
        <begin position="428"/>
        <end position="459"/>
    </location>
</feature>
<dbReference type="InterPro" id="IPR011106">
    <property type="entry name" value="MANSC_N"/>
</dbReference>
<dbReference type="InterPro" id="IPR036880">
    <property type="entry name" value="Kunitz_BPTI_sf"/>
</dbReference>
<dbReference type="Ensembl" id="ENSPMGT00000008556.1">
    <property type="protein sequence ID" value="ENSPMGP00000008042.1"/>
    <property type="gene ID" value="ENSPMGG00000006576.1"/>
</dbReference>
<keyword evidence="5 7" id="KW-1015">Disulfide bond</keyword>
<dbReference type="Pfam" id="PF07502">
    <property type="entry name" value="MANEC"/>
    <property type="match status" value="1"/>
</dbReference>
<feature type="domain" description="BPTI/Kunitz inhibitor" evidence="10">
    <location>
        <begin position="369"/>
        <end position="419"/>
    </location>
</feature>
<dbReference type="SMART" id="SM00765">
    <property type="entry name" value="MANEC"/>
    <property type="match status" value="1"/>
</dbReference>
<dbReference type="InterPro" id="IPR013783">
    <property type="entry name" value="Ig-like_fold"/>
</dbReference>
<name>A0A3B3ZTM2_9GOBI</name>
<dbReference type="GO" id="GO:0030198">
    <property type="term" value="P:extracellular matrix organization"/>
    <property type="evidence" value="ECO:0007669"/>
    <property type="project" value="TreeGrafter"/>
</dbReference>
<reference evidence="12" key="2">
    <citation type="submission" date="2025-09" db="UniProtKB">
        <authorList>
            <consortium name="Ensembl"/>
        </authorList>
    </citation>
    <scope>IDENTIFICATION</scope>
</reference>
<dbReference type="Pfam" id="PF00014">
    <property type="entry name" value="Kunitz_BPTI"/>
    <property type="match status" value="2"/>
</dbReference>
<dbReference type="Gene3D" id="2.60.40.10">
    <property type="entry name" value="Immunoglobulins"/>
    <property type="match status" value="1"/>
</dbReference>
<feature type="signal peptide" evidence="9">
    <location>
        <begin position="1"/>
        <end position="30"/>
    </location>
</feature>